<proteinExistence type="predicted"/>
<sequence>MDPDDLTGFGKQVKRAADDVEESRDYVKKSCEMLASDVGPISTVAQLWSGGHEDVVNRVQNTLKVLHKILGASSAELLSSAKHYDSTDRGEATKMDATYPASKR</sequence>
<dbReference type="Proteomes" id="UP000194225">
    <property type="component" value="Unassembled WGS sequence"/>
</dbReference>
<name>A0ABX3XTK8_STRPT</name>
<gene>
    <name evidence="2" type="ORF">BG653_04413</name>
</gene>
<evidence type="ECO:0000313" key="2">
    <source>
        <dbReference type="EMBL" id="OSY43724.1"/>
    </source>
</evidence>
<dbReference type="RefSeq" id="WP_167536163.1">
    <property type="nucleotide sequence ID" value="NZ_CP023691.1"/>
</dbReference>
<evidence type="ECO:0000313" key="3">
    <source>
        <dbReference type="Proteomes" id="UP000194225"/>
    </source>
</evidence>
<protein>
    <submittedName>
        <fullName evidence="2">Uncharacterized protein</fullName>
    </submittedName>
</protein>
<dbReference type="SUPFAM" id="SSF140453">
    <property type="entry name" value="EsxAB dimer-like"/>
    <property type="match status" value="1"/>
</dbReference>
<feature type="region of interest" description="Disordered" evidence="1">
    <location>
        <begin position="82"/>
        <end position="104"/>
    </location>
</feature>
<accession>A0ABX3XTK8</accession>
<reference evidence="2 3" key="1">
    <citation type="submission" date="2016-09" db="EMBL/GenBank/DDBJ databases">
        <title>Streptomyces platensis DSM40041, a candidate organism with high potential of specific P450 cytochromes.</title>
        <authorList>
            <person name="Grumaz C."/>
            <person name="Vainshtein Y."/>
            <person name="Kirstahler P."/>
            <person name="Sohn K."/>
        </authorList>
    </citation>
    <scope>NUCLEOTIDE SEQUENCE [LARGE SCALE GENOMIC DNA]</scope>
    <source>
        <strain evidence="2 3">DSM 40041</strain>
    </source>
</reference>
<keyword evidence="3" id="KW-1185">Reference proteome</keyword>
<organism evidence="2 3">
    <name type="scientific">Streptomyces platensis</name>
    <dbReference type="NCBI Taxonomy" id="58346"/>
    <lineage>
        <taxon>Bacteria</taxon>
        <taxon>Bacillati</taxon>
        <taxon>Actinomycetota</taxon>
        <taxon>Actinomycetes</taxon>
        <taxon>Kitasatosporales</taxon>
        <taxon>Streptomycetaceae</taxon>
        <taxon>Streptomyces</taxon>
    </lineage>
</organism>
<dbReference type="GeneID" id="90927326"/>
<evidence type="ECO:0000256" key="1">
    <source>
        <dbReference type="SAM" id="MobiDB-lite"/>
    </source>
</evidence>
<dbReference type="EMBL" id="MIGA01000031">
    <property type="protein sequence ID" value="OSY43724.1"/>
    <property type="molecule type" value="Genomic_DNA"/>
</dbReference>
<dbReference type="InterPro" id="IPR036689">
    <property type="entry name" value="ESAT-6-like_sf"/>
</dbReference>
<feature type="compositionally biased region" description="Basic and acidic residues" evidence="1">
    <location>
        <begin position="82"/>
        <end position="94"/>
    </location>
</feature>
<comment type="caution">
    <text evidence="2">The sequence shown here is derived from an EMBL/GenBank/DDBJ whole genome shotgun (WGS) entry which is preliminary data.</text>
</comment>